<evidence type="ECO:0000313" key="4">
    <source>
        <dbReference type="Proteomes" id="UP000041254"/>
    </source>
</evidence>
<reference evidence="3 4" key="1">
    <citation type="submission" date="2014-11" db="EMBL/GenBank/DDBJ databases">
        <authorList>
            <person name="Zhu J."/>
            <person name="Qi W."/>
            <person name="Song R."/>
        </authorList>
    </citation>
    <scope>NUCLEOTIDE SEQUENCE [LARGE SCALE GENOMIC DNA]</scope>
</reference>
<dbReference type="EMBL" id="CDMY01000572">
    <property type="protein sequence ID" value="CEM23910.1"/>
    <property type="molecule type" value="Genomic_DNA"/>
</dbReference>
<feature type="chain" id="PRO_5005189734" description="ZP domain-containing protein" evidence="2">
    <location>
        <begin position="24"/>
        <end position="207"/>
    </location>
</feature>
<dbReference type="VEuPathDB" id="CryptoDB:Vbra_21975"/>
<organism evidence="3 4">
    <name type="scientific">Vitrella brassicaformis (strain CCMP3155)</name>
    <dbReference type="NCBI Taxonomy" id="1169540"/>
    <lineage>
        <taxon>Eukaryota</taxon>
        <taxon>Sar</taxon>
        <taxon>Alveolata</taxon>
        <taxon>Colpodellida</taxon>
        <taxon>Vitrellaceae</taxon>
        <taxon>Vitrella</taxon>
    </lineage>
</organism>
<evidence type="ECO:0008006" key="5">
    <source>
        <dbReference type="Google" id="ProtNLM"/>
    </source>
</evidence>
<dbReference type="Proteomes" id="UP000041254">
    <property type="component" value="Unassembled WGS sequence"/>
</dbReference>
<keyword evidence="4" id="KW-1185">Reference proteome</keyword>
<dbReference type="InParanoid" id="A0A0G4G6D9"/>
<evidence type="ECO:0000256" key="2">
    <source>
        <dbReference type="SAM" id="SignalP"/>
    </source>
</evidence>
<accession>A0A0G4G6D9</accession>
<dbReference type="AlphaFoldDB" id="A0A0G4G6D9"/>
<evidence type="ECO:0000313" key="3">
    <source>
        <dbReference type="EMBL" id="CEM23910.1"/>
    </source>
</evidence>
<feature type="compositionally biased region" description="Basic residues" evidence="1">
    <location>
        <begin position="55"/>
        <end position="66"/>
    </location>
</feature>
<keyword evidence="2" id="KW-0732">Signal</keyword>
<gene>
    <name evidence="3" type="ORF">Vbra_21975</name>
</gene>
<feature type="region of interest" description="Disordered" evidence="1">
    <location>
        <begin position="45"/>
        <end position="69"/>
    </location>
</feature>
<evidence type="ECO:0000256" key="1">
    <source>
        <dbReference type="SAM" id="MobiDB-lite"/>
    </source>
</evidence>
<sequence length="207" mass="22589">MPSIAAAVVACSFLAVHLSAAAAAELAPDVWSEQEGRQAITNLLNGGRREDTRGRPRHTNGKNRRRPMMDGVSCISSAMSATADSNTTAPITQFISFDKGRLEVNRVRVPRDFSPRGDKTGITVSLAVAHRPGPMTLLRLECGPQPQPMDESVAVPVSFFLTHRQDQPQLQQEHQQGVRKRCKVRVACVSATERVRATMPPPDIAPF</sequence>
<proteinExistence type="predicted"/>
<protein>
    <recommendedName>
        <fullName evidence="5">ZP domain-containing protein</fullName>
    </recommendedName>
</protein>
<feature type="signal peptide" evidence="2">
    <location>
        <begin position="1"/>
        <end position="23"/>
    </location>
</feature>
<name>A0A0G4G6D9_VITBC</name>